<reference evidence="1" key="2">
    <citation type="submission" date="2021-04" db="EMBL/GenBank/DDBJ databases">
        <authorList>
            <person name="Gilroy R."/>
        </authorList>
    </citation>
    <scope>NUCLEOTIDE SEQUENCE</scope>
    <source>
        <strain evidence="1">ChiGjej1B1-98</strain>
    </source>
</reference>
<protein>
    <submittedName>
        <fullName evidence="1">Uncharacterized protein</fullName>
    </submittedName>
</protein>
<evidence type="ECO:0000313" key="1">
    <source>
        <dbReference type="EMBL" id="HIY65169.1"/>
    </source>
</evidence>
<proteinExistence type="predicted"/>
<dbReference type="EMBL" id="DXDC01000081">
    <property type="protein sequence ID" value="HIY65169.1"/>
    <property type="molecule type" value="Genomic_DNA"/>
</dbReference>
<reference evidence="1" key="1">
    <citation type="journal article" date="2021" name="PeerJ">
        <title>Extensive microbial diversity within the chicken gut microbiome revealed by metagenomics and culture.</title>
        <authorList>
            <person name="Gilroy R."/>
            <person name="Ravi A."/>
            <person name="Getino M."/>
            <person name="Pursley I."/>
            <person name="Horton D.L."/>
            <person name="Alikhan N.F."/>
            <person name="Baker D."/>
            <person name="Gharbi K."/>
            <person name="Hall N."/>
            <person name="Watson M."/>
            <person name="Adriaenssens E.M."/>
            <person name="Foster-Nyarko E."/>
            <person name="Jarju S."/>
            <person name="Secka A."/>
            <person name="Antonio M."/>
            <person name="Oren A."/>
            <person name="Chaudhuri R.R."/>
            <person name="La Ragione R."/>
            <person name="Hildebrand F."/>
            <person name="Pallen M.J."/>
        </authorList>
    </citation>
    <scope>NUCLEOTIDE SEQUENCE</scope>
    <source>
        <strain evidence="1">ChiGjej1B1-98</strain>
    </source>
</reference>
<dbReference type="AlphaFoldDB" id="A0A9D1YSU6"/>
<evidence type="ECO:0000313" key="2">
    <source>
        <dbReference type="Proteomes" id="UP000824005"/>
    </source>
</evidence>
<name>A0A9D1YSU6_9MICO</name>
<feature type="non-terminal residue" evidence="1">
    <location>
        <position position="168"/>
    </location>
</feature>
<gene>
    <name evidence="1" type="ORF">H9830_02700</name>
</gene>
<dbReference type="Proteomes" id="UP000824005">
    <property type="component" value="Unassembled WGS sequence"/>
</dbReference>
<organism evidence="1 2">
    <name type="scientific">Candidatus Agrococcus pullicola</name>
    <dbReference type="NCBI Taxonomy" id="2838429"/>
    <lineage>
        <taxon>Bacteria</taxon>
        <taxon>Bacillati</taxon>
        <taxon>Actinomycetota</taxon>
        <taxon>Actinomycetes</taxon>
        <taxon>Micrococcales</taxon>
        <taxon>Microbacteriaceae</taxon>
        <taxon>Agrococcus</taxon>
    </lineage>
</organism>
<sequence length="168" mass="17289">MRRGAGSLATSARKPAAAMLVFAFLASMVAVLTSIAPTPVAATTSPSTSVTVGGNTFFAYVAAGETLDVSFVKSHNHSASGSDVQFIVTDPEGNVHMDCVISAGSGSGTSCSEEDLSGPAGVWIIEEIPLTNIEEGTYIRPASTSRFTFEIAVQDAAGTDLPGRVWTD</sequence>
<accession>A0A9D1YSU6</accession>
<comment type="caution">
    <text evidence="1">The sequence shown here is derived from an EMBL/GenBank/DDBJ whole genome shotgun (WGS) entry which is preliminary data.</text>
</comment>